<sequence length="160" mass="18794">MREAVSRSSNIDWSLVGTVVSPENERLAYEFFRRMASFFQKENLVPVSPKFADIARLLGGEKELVDITTIYSQETIEYMNKFSGIELFCNFYLKLASYIDDHPEYSEYIYVYEPLLRILERKGAFVFRVNELEIIGVSHFPLGGWYERFLNKPSYDIENL</sequence>
<organism evidence="1 2">
    <name type="scientific">Paenibacillus tundrae</name>
    <dbReference type="NCBI Taxonomy" id="528187"/>
    <lineage>
        <taxon>Bacteria</taxon>
        <taxon>Bacillati</taxon>
        <taxon>Bacillota</taxon>
        <taxon>Bacilli</taxon>
        <taxon>Bacillales</taxon>
        <taxon>Paenibacillaceae</taxon>
        <taxon>Paenibacillus</taxon>
    </lineage>
</organism>
<accession>A0ABT9WF31</accession>
<comment type="caution">
    <text evidence="1">The sequence shown here is derived from an EMBL/GenBank/DDBJ whole genome shotgun (WGS) entry which is preliminary data.</text>
</comment>
<dbReference type="RefSeq" id="WP_307217593.1">
    <property type="nucleotide sequence ID" value="NZ_JAUSTI010000008.1"/>
</dbReference>
<keyword evidence="2" id="KW-1185">Reference proteome</keyword>
<reference evidence="1 2" key="1">
    <citation type="submission" date="2023-07" db="EMBL/GenBank/DDBJ databases">
        <title>Sorghum-associated microbial communities from plants grown in Nebraska, USA.</title>
        <authorList>
            <person name="Schachtman D."/>
        </authorList>
    </citation>
    <scope>NUCLEOTIDE SEQUENCE [LARGE SCALE GENOMIC DNA]</scope>
    <source>
        <strain evidence="1 2">DS1314</strain>
    </source>
</reference>
<evidence type="ECO:0000313" key="1">
    <source>
        <dbReference type="EMBL" id="MDQ0171883.1"/>
    </source>
</evidence>
<dbReference type="Proteomes" id="UP001233836">
    <property type="component" value="Unassembled WGS sequence"/>
</dbReference>
<proteinExistence type="predicted"/>
<evidence type="ECO:0000313" key="2">
    <source>
        <dbReference type="Proteomes" id="UP001233836"/>
    </source>
</evidence>
<gene>
    <name evidence="1" type="ORF">J2T19_003345</name>
</gene>
<name>A0ABT9WF31_9BACL</name>
<dbReference type="EMBL" id="JAUSTI010000008">
    <property type="protein sequence ID" value="MDQ0171883.1"/>
    <property type="molecule type" value="Genomic_DNA"/>
</dbReference>
<protein>
    <submittedName>
        <fullName evidence="1">Uncharacterized protein</fullName>
    </submittedName>
</protein>